<gene>
    <name evidence="1" type="ORF">CAG99_03055</name>
</gene>
<dbReference type="Proteomes" id="UP000194218">
    <property type="component" value="Chromosome"/>
</dbReference>
<sequence length="76" mass="7874">MYMAVFEPDATARISQPHMALPALPAAAAGDPLRAAIDAVFAAVTAYGEDHPALLREIRSFCAEHATSAGPPSEPA</sequence>
<accession>A0A1W7D4U8</accession>
<dbReference type="OrthoDB" id="4274372at2"/>
<name>A0A1W7D4U8_9ACTN</name>
<keyword evidence="2" id="KW-1185">Reference proteome</keyword>
<reference evidence="1 2" key="1">
    <citation type="submission" date="2017-05" db="EMBL/GenBank/DDBJ databases">
        <title>Complete genome sequence of Streptomyces sp. SCSIO 03032 revealed the diverse biosynthetic pathways for its bioactive secondary metabolites.</title>
        <authorList>
            <person name="Ma L."/>
            <person name="Zhu Y."/>
            <person name="Zhang W."/>
            <person name="Zhang G."/>
            <person name="Tian X."/>
            <person name="Zhang S."/>
            <person name="Zhang C."/>
        </authorList>
    </citation>
    <scope>NUCLEOTIDE SEQUENCE [LARGE SCALE GENOMIC DNA]</scope>
    <source>
        <strain evidence="1 2">SCSIO 03032</strain>
    </source>
</reference>
<organism evidence="1 2">
    <name type="scientific">Streptomyces marincola</name>
    <dbReference type="NCBI Taxonomy" id="2878388"/>
    <lineage>
        <taxon>Bacteria</taxon>
        <taxon>Bacillati</taxon>
        <taxon>Actinomycetota</taxon>
        <taxon>Actinomycetes</taxon>
        <taxon>Kitasatosporales</taxon>
        <taxon>Streptomycetaceae</taxon>
        <taxon>Streptomyces</taxon>
    </lineage>
</organism>
<proteinExistence type="predicted"/>
<evidence type="ECO:0000313" key="1">
    <source>
        <dbReference type="EMBL" id="ARQ72123.1"/>
    </source>
</evidence>
<protein>
    <submittedName>
        <fullName evidence="1">Uncharacterized protein</fullName>
    </submittedName>
</protein>
<dbReference type="KEGG" id="smao:CAG99_03055"/>
<dbReference type="AlphaFoldDB" id="A0A1W7D4U8"/>
<evidence type="ECO:0000313" key="2">
    <source>
        <dbReference type="Proteomes" id="UP000194218"/>
    </source>
</evidence>
<dbReference type="EMBL" id="CP021121">
    <property type="protein sequence ID" value="ARQ72123.1"/>
    <property type="molecule type" value="Genomic_DNA"/>
</dbReference>